<dbReference type="InterPro" id="IPR028366">
    <property type="entry name" value="PhoU"/>
</dbReference>
<dbReference type="Pfam" id="PF01895">
    <property type="entry name" value="PhoU"/>
    <property type="match status" value="2"/>
</dbReference>
<evidence type="ECO:0000256" key="3">
    <source>
        <dbReference type="ARBA" id="ARBA00011738"/>
    </source>
</evidence>
<accession>A0A3N6YII1</accession>
<evidence type="ECO:0000256" key="6">
    <source>
        <dbReference type="ARBA" id="ARBA00022592"/>
    </source>
</evidence>
<comment type="subunit">
    <text evidence="3 7">Homodimer.</text>
</comment>
<dbReference type="GO" id="GO:0005737">
    <property type="term" value="C:cytoplasm"/>
    <property type="evidence" value="ECO:0007669"/>
    <property type="project" value="UniProtKB-SubCell"/>
</dbReference>
<name>A0A3N6YII1_9ACTN</name>
<evidence type="ECO:0000313" key="9">
    <source>
        <dbReference type="EMBL" id="RQN09604.1"/>
    </source>
</evidence>
<evidence type="ECO:0000256" key="2">
    <source>
        <dbReference type="ARBA" id="ARBA00008107"/>
    </source>
</evidence>
<feature type="domain" description="PhoU" evidence="8">
    <location>
        <begin position="19"/>
        <end position="102"/>
    </location>
</feature>
<dbReference type="GO" id="GO:0045936">
    <property type="term" value="P:negative regulation of phosphate metabolic process"/>
    <property type="evidence" value="ECO:0007669"/>
    <property type="project" value="InterPro"/>
</dbReference>
<sequence length="216" mass="23918">MRDQYYEQLDRIVDDLVTLTTTVRRSVADSTTALLHADTTIAEKVIDAGRDIDASIDEVEERALVVLATQQPVATDLRQIVAALRMLADLQRMNALAVHVSKVARRRVPESAVPLTIQPTIRSMASVADSMIEKAARIVGNRDLTAAAALEVEDDEMDRLRADLFRVLLDGSWEHGMEAAIDLALLGRYYERLGDHAVNMARRVVFLVTGELPVTN</sequence>
<keyword evidence="6 7" id="KW-0592">Phosphate transport</keyword>
<organism evidence="9 10">
    <name type="scientific">Aeromicrobium camelliae</name>
    <dbReference type="NCBI Taxonomy" id="1538144"/>
    <lineage>
        <taxon>Bacteria</taxon>
        <taxon>Bacillati</taxon>
        <taxon>Actinomycetota</taxon>
        <taxon>Actinomycetes</taxon>
        <taxon>Propionibacteriales</taxon>
        <taxon>Nocardioidaceae</taxon>
        <taxon>Aeromicrobium</taxon>
    </lineage>
</organism>
<dbReference type="InterPro" id="IPR038078">
    <property type="entry name" value="PhoU-like_sf"/>
</dbReference>
<keyword evidence="5 7" id="KW-0963">Cytoplasm</keyword>
<protein>
    <recommendedName>
        <fullName evidence="7">Phosphate-specific transport system accessory protein PhoU</fullName>
    </recommendedName>
</protein>
<evidence type="ECO:0000256" key="7">
    <source>
        <dbReference type="PIRNR" id="PIRNR003107"/>
    </source>
</evidence>
<dbReference type="Proteomes" id="UP000275225">
    <property type="component" value="Unassembled WGS sequence"/>
</dbReference>
<dbReference type="GO" id="GO:0030643">
    <property type="term" value="P:intracellular phosphate ion homeostasis"/>
    <property type="evidence" value="ECO:0007669"/>
    <property type="project" value="InterPro"/>
</dbReference>
<dbReference type="PIRSF" id="PIRSF003107">
    <property type="entry name" value="PhoU"/>
    <property type="match status" value="1"/>
</dbReference>
<dbReference type="FunFam" id="1.20.58.220:FF:000004">
    <property type="entry name" value="Phosphate-specific transport system accessory protein PhoU"/>
    <property type="match status" value="1"/>
</dbReference>
<dbReference type="NCBIfam" id="TIGR02135">
    <property type="entry name" value="phoU_full"/>
    <property type="match status" value="1"/>
</dbReference>
<dbReference type="EMBL" id="RQJX01000002">
    <property type="protein sequence ID" value="RQN09604.1"/>
    <property type="molecule type" value="Genomic_DNA"/>
</dbReference>
<proteinExistence type="inferred from homology"/>
<dbReference type="SUPFAM" id="SSF109755">
    <property type="entry name" value="PhoU-like"/>
    <property type="match status" value="1"/>
</dbReference>
<dbReference type="Gene3D" id="1.20.58.220">
    <property type="entry name" value="Phosphate transport system protein phou homolog 2, domain 2"/>
    <property type="match status" value="1"/>
</dbReference>
<gene>
    <name evidence="9" type="primary">phoU</name>
    <name evidence="9" type="ORF">EHW97_01785</name>
</gene>
<comment type="function">
    <text evidence="7">Plays a role in the regulation of phosphate uptake.</text>
</comment>
<reference evidence="9 10" key="1">
    <citation type="submission" date="2018-11" db="EMBL/GenBank/DDBJ databases">
        <authorList>
            <person name="Li F."/>
        </authorList>
    </citation>
    <scope>NUCLEOTIDE SEQUENCE [LARGE SCALE GENOMIC DNA]</scope>
    <source>
        <strain evidence="9 10">YS17T</strain>
    </source>
</reference>
<dbReference type="InterPro" id="IPR026022">
    <property type="entry name" value="PhoU_dom"/>
</dbReference>
<dbReference type="GO" id="GO:0006817">
    <property type="term" value="P:phosphate ion transport"/>
    <property type="evidence" value="ECO:0007669"/>
    <property type="project" value="UniProtKB-KW"/>
</dbReference>
<evidence type="ECO:0000256" key="5">
    <source>
        <dbReference type="ARBA" id="ARBA00022490"/>
    </source>
</evidence>
<keyword evidence="10" id="KW-1185">Reference proteome</keyword>
<dbReference type="PANTHER" id="PTHR42930:SF3">
    <property type="entry name" value="PHOSPHATE-SPECIFIC TRANSPORT SYSTEM ACCESSORY PROTEIN PHOU"/>
    <property type="match status" value="1"/>
</dbReference>
<dbReference type="RefSeq" id="WP_124235460.1">
    <property type="nucleotide sequence ID" value="NZ_JBHUFI010000006.1"/>
</dbReference>
<comment type="caution">
    <text evidence="9">The sequence shown here is derived from an EMBL/GenBank/DDBJ whole genome shotgun (WGS) entry which is preliminary data.</text>
</comment>
<comment type="similarity">
    <text evidence="2 7">Belongs to the PhoU family.</text>
</comment>
<evidence type="ECO:0000256" key="1">
    <source>
        <dbReference type="ARBA" id="ARBA00004496"/>
    </source>
</evidence>
<evidence type="ECO:0000256" key="4">
    <source>
        <dbReference type="ARBA" id="ARBA00022448"/>
    </source>
</evidence>
<evidence type="ECO:0000259" key="8">
    <source>
        <dbReference type="Pfam" id="PF01895"/>
    </source>
</evidence>
<dbReference type="OrthoDB" id="9814256at2"/>
<evidence type="ECO:0000313" key="10">
    <source>
        <dbReference type="Proteomes" id="UP000275225"/>
    </source>
</evidence>
<keyword evidence="4 7" id="KW-0813">Transport</keyword>
<dbReference type="PANTHER" id="PTHR42930">
    <property type="entry name" value="PHOSPHATE-SPECIFIC TRANSPORT SYSTEM ACCESSORY PROTEIN PHOU"/>
    <property type="match status" value="1"/>
</dbReference>
<feature type="domain" description="PhoU" evidence="8">
    <location>
        <begin position="121"/>
        <end position="204"/>
    </location>
</feature>
<dbReference type="AlphaFoldDB" id="A0A3N6YII1"/>
<comment type="subcellular location">
    <subcellularLocation>
        <location evidence="1 7">Cytoplasm</location>
    </subcellularLocation>
</comment>